<gene>
    <name evidence="1" type="ORF">TONV_009</name>
</gene>
<name>A0A0B4VFJ6_9VIRU</name>
<sequence length="570" mass="67008">MIKVIFTIPQNNNNGTLNTPSSSSGSINKNIIDFNNLSLSENENENGKKNVQEAVKKIDFDFKPYDEKLDSNKNNIFEINIDYDNVMKYQYFANLFNTYQCTHYIYTNKKHNNLIIKILKFLESGSANYIKNTFKHMCNNIENLIETNNTSDICGELNILHEFICLLIKYDIVNEYSMLNYDLSHNKKMLNGAESLKVLYNELNENTLFLNNNNLNVNHNNIDDEYEDYNNNIEEFGDYIHGSNIFLQNISFNNSSNSNGYTSIKNYNGILGYSNIVQSCKAIIQSNLTNCLKKTSQNALWVYYICFIHQNIFDEFLTDRCLFYIDKYKTITDVNMTILIQCCPLQIIHNIIKRKTMYINENIICDIATKWYIYNKNKNKAYTVFQNLDIKNLTCAKYKELLNLDDNAVDVIIRQKFTNVTERGLFIAKQDYLIYFEKMPIYKYITENGILLDLFNIEKKQSLKYVYIEMPFIWNGIQKKYIIYNITINYNLIKANTFISFYHISPKTNSIKSIDIHNTTFNELYKNTIFTFNEPMSLDSLRLVIGYNIDSNIDMYLKTMRFVLSSELYS</sequence>
<evidence type="ECO:0000313" key="2">
    <source>
        <dbReference type="Proteomes" id="UP000201058"/>
    </source>
</evidence>
<evidence type="ECO:0000313" key="1">
    <source>
        <dbReference type="EMBL" id="AJD20069.1"/>
    </source>
</evidence>
<dbReference type="EMBL" id="KM610234">
    <property type="protein sequence ID" value="AJD20069.1"/>
    <property type="molecule type" value="Genomic_DNA"/>
</dbReference>
<reference evidence="1 2" key="1">
    <citation type="journal article" date="2015" name="J. Virol.">
        <title>The genome of the nucleopolyhedrosis-causing virus from Tipula oleracea sheds new light on the Nudiviridae family.</title>
        <authorList>
            <person name="Bezier A."/>
            <person name="Theze J."/>
            <person name="Gavory F."/>
            <person name="Gaillard J."/>
            <person name="Poulain J."/>
            <person name="Drezen J.M."/>
            <person name="Herniou E.A."/>
        </authorList>
    </citation>
    <scope>NUCLEOTIDE SEQUENCE [LARGE SCALE GENOMIC DNA]</scope>
    <source>
        <strain evidence="1">35</strain>
    </source>
</reference>
<dbReference type="KEGG" id="vg:22921723"/>
<accession>A0A0B4VFJ6</accession>
<dbReference type="GeneID" id="22921723"/>
<protein>
    <submittedName>
        <fullName evidence="1">Uncharacterized protein</fullName>
    </submittedName>
</protein>
<dbReference type="RefSeq" id="YP_009116656.1">
    <property type="nucleotide sequence ID" value="NC_026242.1"/>
</dbReference>
<proteinExistence type="predicted"/>
<keyword evidence="2" id="KW-1185">Reference proteome</keyword>
<organism evidence="1 2">
    <name type="scientific">Tipula oleracea nudivirus</name>
    <dbReference type="NCBI Taxonomy" id="1546257"/>
    <lineage>
        <taxon>Viruses</taxon>
        <taxon>Viruses incertae sedis</taxon>
        <taxon>Naldaviricetes</taxon>
        <taxon>Lefavirales</taxon>
        <taxon>Nudiviridae</taxon>
        <taxon>Deltanudivirus</taxon>
        <taxon>Deltanudivirus tipoleraceae</taxon>
    </lineage>
</organism>
<dbReference type="Proteomes" id="UP000201058">
    <property type="component" value="Segment"/>
</dbReference>